<evidence type="ECO:0000313" key="2">
    <source>
        <dbReference type="EMBL" id="NNV56393.1"/>
    </source>
</evidence>
<dbReference type="PROSITE" id="PS51462">
    <property type="entry name" value="NUDIX"/>
    <property type="match status" value="1"/>
</dbReference>
<comment type="caution">
    <text evidence="2">The sequence shown here is derived from an EMBL/GenBank/DDBJ whole genome shotgun (WGS) entry which is preliminary data.</text>
</comment>
<dbReference type="Proteomes" id="UP000598971">
    <property type="component" value="Unassembled WGS sequence"/>
</dbReference>
<dbReference type="AlphaFoldDB" id="A0A8J8FG84"/>
<dbReference type="InterPro" id="IPR036388">
    <property type="entry name" value="WH-like_DNA-bd_sf"/>
</dbReference>
<gene>
    <name evidence="2" type="ORF">GD597_13060</name>
</gene>
<accession>A0A8J8FG84</accession>
<keyword evidence="3" id="KW-1185">Reference proteome</keyword>
<dbReference type="RefSeq" id="WP_171608330.1">
    <property type="nucleotide sequence ID" value="NZ_WHPF01000008.1"/>
</dbReference>
<dbReference type="InterPro" id="IPR000086">
    <property type="entry name" value="NUDIX_hydrolase_dom"/>
</dbReference>
<proteinExistence type="predicted"/>
<reference evidence="2" key="1">
    <citation type="submission" date="2019-10" db="EMBL/GenBank/DDBJ databases">
        <title>Draft genome sequence of Panacibacter sp. KCS-6.</title>
        <authorList>
            <person name="Yim K.J."/>
        </authorList>
    </citation>
    <scope>NUCLEOTIDE SEQUENCE</scope>
    <source>
        <strain evidence="2">KCS-6</strain>
    </source>
</reference>
<dbReference type="InterPro" id="IPR036390">
    <property type="entry name" value="WH_DNA-bd_sf"/>
</dbReference>
<dbReference type="SUPFAM" id="SSF46785">
    <property type="entry name" value="Winged helix' DNA-binding domain"/>
    <property type="match status" value="1"/>
</dbReference>
<protein>
    <submittedName>
        <fullName evidence="2">NUDIX domain-containing protein</fullName>
    </submittedName>
</protein>
<dbReference type="EMBL" id="WHPF01000008">
    <property type="protein sequence ID" value="NNV56393.1"/>
    <property type="molecule type" value="Genomic_DNA"/>
</dbReference>
<name>A0A8J8FG84_9BACT</name>
<dbReference type="PANTHER" id="PTHR43736:SF4">
    <property type="entry name" value="SLR1690 PROTEIN"/>
    <property type="match status" value="1"/>
</dbReference>
<evidence type="ECO:0000313" key="3">
    <source>
        <dbReference type="Proteomes" id="UP000598971"/>
    </source>
</evidence>
<dbReference type="Gene3D" id="1.10.10.10">
    <property type="entry name" value="Winged helix-like DNA-binding domain superfamily/Winged helix DNA-binding domain"/>
    <property type="match status" value="1"/>
</dbReference>
<dbReference type="Gene3D" id="3.90.79.10">
    <property type="entry name" value="Nucleoside Triphosphate Pyrophosphohydrolase"/>
    <property type="match status" value="1"/>
</dbReference>
<dbReference type="InterPro" id="IPR054105">
    <property type="entry name" value="WHD_NrtR"/>
</dbReference>
<dbReference type="Pfam" id="PF21906">
    <property type="entry name" value="WHD_NrtR"/>
    <property type="match status" value="1"/>
</dbReference>
<dbReference type="PANTHER" id="PTHR43736">
    <property type="entry name" value="ADP-RIBOSE PYROPHOSPHATASE"/>
    <property type="match status" value="1"/>
</dbReference>
<dbReference type="SUPFAM" id="SSF55811">
    <property type="entry name" value="Nudix"/>
    <property type="match status" value="1"/>
</dbReference>
<feature type="domain" description="Nudix hydrolase" evidence="1">
    <location>
        <begin position="9"/>
        <end position="141"/>
    </location>
</feature>
<organism evidence="2 3">
    <name type="scientific">Limnovirga soli</name>
    <dbReference type="NCBI Taxonomy" id="2656915"/>
    <lineage>
        <taxon>Bacteria</taxon>
        <taxon>Pseudomonadati</taxon>
        <taxon>Bacteroidota</taxon>
        <taxon>Chitinophagia</taxon>
        <taxon>Chitinophagales</taxon>
        <taxon>Chitinophagaceae</taxon>
        <taxon>Limnovirga</taxon>
    </lineage>
</organism>
<dbReference type="CDD" id="cd18873">
    <property type="entry name" value="NUDIX_NadM_like"/>
    <property type="match status" value="1"/>
</dbReference>
<dbReference type="InterPro" id="IPR015797">
    <property type="entry name" value="NUDIX_hydrolase-like_dom_sf"/>
</dbReference>
<dbReference type="Pfam" id="PF00293">
    <property type="entry name" value="NUDIX"/>
    <property type="match status" value="1"/>
</dbReference>
<sequence length="234" mass="27462">MTRYAKQTRLLVAVDCIIFGFDGTEMKLLLVKRSLEPEKGRWSLMGGFVDINESFEKAAARVLKELTGLENVYMEQLFAFGEPNRDPIERTASITYFSLIDIQQYEQQISHEYHAEWFPVKKIPSLIFDHRDMIEMAKEKLRYKAALHPILFELLPPKFTLPQLQNLYEGVYDAIMDKRNFSRKVLSTGLLVKQKDKDKLSSKRGAYYYKIDKRKYLTKFNAFLNFVPNPQNLK</sequence>
<evidence type="ECO:0000259" key="1">
    <source>
        <dbReference type="PROSITE" id="PS51462"/>
    </source>
</evidence>